<evidence type="ECO:0000313" key="2">
    <source>
        <dbReference type="Proteomes" id="UP001156664"/>
    </source>
</evidence>
<proteinExistence type="predicted"/>
<name>A0ABQ5YTD8_9BURK</name>
<reference evidence="2" key="1">
    <citation type="journal article" date="2019" name="Int. J. Syst. Evol. Microbiol.">
        <title>The Global Catalogue of Microorganisms (GCM) 10K type strain sequencing project: providing services to taxonomists for standard genome sequencing and annotation.</title>
        <authorList>
            <consortium name="The Broad Institute Genomics Platform"/>
            <consortium name="The Broad Institute Genome Sequencing Center for Infectious Disease"/>
            <person name="Wu L."/>
            <person name="Ma J."/>
        </authorList>
    </citation>
    <scope>NUCLEOTIDE SEQUENCE [LARGE SCALE GENOMIC DNA]</scope>
    <source>
        <strain evidence="2">NBRC 105857</strain>
    </source>
</reference>
<sequence>MIYRTIALLIRRWPGLANSIIHSAMNRPYYHLEGYMNRWWLTPKFLLTKDEDGFDVPYDWVPMWARVRVHHIFRPDADRHLHDHPADNLSIVLKGYYDEQDIVGRSNIRTAGCVVHRRAECFHKIAYVPSNGVWTLWFVGEKRNDWGFLVNGRKVPWRTYAKWNHESKLGK</sequence>
<evidence type="ECO:0000313" key="1">
    <source>
        <dbReference type="EMBL" id="GLR26546.1"/>
    </source>
</evidence>
<accession>A0ABQ5YTD8</accession>
<evidence type="ECO:0008006" key="3">
    <source>
        <dbReference type="Google" id="ProtNLM"/>
    </source>
</evidence>
<protein>
    <recommendedName>
        <fullName evidence="3">Cupin 2 conserved barrel domain-containing protein</fullName>
    </recommendedName>
</protein>
<gene>
    <name evidence="1" type="ORF">GCM10007875_16360</name>
</gene>
<keyword evidence="2" id="KW-1185">Reference proteome</keyword>
<comment type="caution">
    <text evidence="1">The sequence shown here is derived from an EMBL/GenBank/DDBJ whole genome shotgun (WGS) entry which is preliminary data.</text>
</comment>
<organism evidence="1 2">
    <name type="scientific">Limnobacter litoralis</name>
    <dbReference type="NCBI Taxonomy" id="481366"/>
    <lineage>
        <taxon>Bacteria</taxon>
        <taxon>Pseudomonadati</taxon>
        <taxon>Pseudomonadota</taxon>
        <taxon>Betaproteobacteria</taxon>
        <taxon>Burkholderiales</taxon>
        <taxon>Burkholderiaceae</taxon>
        <taxon>Limnobacter</taxon>
    </lineage>
</organism>
<dbReference type="Proteomes" id="UP001156664">
    <property type="component" value="Unassembled WGS sequence"/>
</dbReference>
<dbReference type="EMBL" id="BSOJ01000015">
    <property type="protein sequence ID" value="GLR26546.1"/>
    <property type="molecule type" value="Genomic_DNA"/>
</dbReference>